<dbReference type="SUPFAM" id="SSF56281">
    <property type="entry name" value="Metallo-hydrolase/oxidoreductase"/>
    <property type="match status" value="1"/>
</dbReference>
<sequence>MSSDSEFGIQYPFAEIPQKGEWIEVAKGIFWLQMSLPMALDHINLYVLEDDAGWWIVDTGMKIGDTRERWELLLANQMSGKPVLGVICTHMHPDHCGQAGWLCNSLRVPLYMSALEFLSARTFTTIPQGEMSWTAEQHFRRAGVGDDYLQSDSAKMRGFGSVVEPLPTAFHRLVDGQILQIGGRDWQVMTGAGHSPEHVSLYCSADKLMLSGDQIIPRITSNVSVMASEPEANPLQDWFDALRRFRRDLDPATLVMPAHNAPFYGVHERLDYLIAHHEGHLAAIEKACVEPQIAIDLFSVLFARKIEISQLGLALGEAIAHLHYLCAEGRMERVLDDGGVYRYRTIDIENCPYHGVHEPDTGPMEV</sequence>
<evidence type="ECO:0000259" key="1">
    <source>
        <dbReference type="SMART" id="SM00849"/>
    </source>
</evidence>
<evidence type="ECO:0000313" key="2">
    <source>
        <dbReference type="EMBL" id="POP53712.1"/>
    </source>
</evidence>
<feature type="domain" description="Metallo-beta-lactamase" evidence="1">
    <location>
        <begin position="42"/>
        <end position="259"/>
    </location>
</feature>
<dbReference type="Proteomes" id="UP000237222">
    <property type="component" value="Unassembled WGS sequence"/>
</dbReference>
<dbReference type="InterPro" id="IPR048933">
    <property type="entry name" value="B_lactamase-like_C"/>
</dbReference>
<dbReference type="Gene3D" id="1.10.10.10">
    <property type="entry name" value="Winged helix-like DNA-binding domain superfamily/Winged helix DNA-binding domain"/>
    <property type="match status" value="1"/>
</dbReference>
<dbReference type="EMBL" id="PQGG01000012">
    <property type="protein sequence ID" value="POP53712.1"/>
    <property type="molecule type" value="Genomic_DNA"/>
</dbReference>
<dbReference type="Pfam" id="PF00753">
    <property type="entry name" value="Lactamase_B"/>
    <property type="match status" value="1"/>
</dbReference>
<evidence type="ECO:0000313" key="3">
    <source>
        <dbReference type="Proteomes" id="UP000237222"/>
    </source>
</evidence>
<dbReference type="Pfam" id="PF21221">
    <property type="entry name" value="B_lactamase-like_C"/>
    <property type="match status" value="1"/>
</dbReference>
<dbReference type="InterPro" id="IPR050662">
    <property type="entry name" value="Sec-metab_biosynth-thioest"/>
</dbReference>
<proteinExistence type="predicted"/>
<protein>
    <recommendedName>
        <fullName evidence="1">Metallo-beta-lactamase domain-containing protein</fullName>
    </recommendedName>
</protein>
<dbReference type="InterPro" id="IPR036866">
    <property type="entry name" value="RibonucZ/Hydroxyglut_hydro"/>
</dbReference>
<dbReference type="InterPro" id="IPR001279">
    <property type="entry name" value="Metallo-B-lactamas"/>
</dbReference>
<organism evidence="2 3">
    <name type="scientific">Zhongshania marina</name>
    <dbReference type="NCBI Taxonomy" id="2304603"/>
    <lineage>
        <taxon>Bacteria</taxon>
        <taxon>Pseudomonadati</taxon>
        <taxon>Pseudomonadota</taxon>
        <taxon>Gammaproteobacteria</taxon>
        <taxon>Cellvibrionales</taxon>
        <taxon>Spongiibacteraceae</taxon>
        <taxon>Zhongshania</taxon>
    </lineage>
</organism>
<dbReference type="SMART" id="SM00849">
    <property type="entry name" value="Lactamase_B"/>
    <property type="match status" value="1"/>
</dbReference>
<name>A0A2S4HI86_9GAMM</name>
<dbReference type="AlphaFoldDB" id="A0A2S4HI86"/>
<dbReference type="InterPro" id="IPR036388">
    <property type="entry name" value="WH-like_DNA-bd_sf"/>
</dbReference>
<dbReference type="Gene3D" id="3.60.15.10">
    <property type="entry name" value="Ribonuclease Z/Hydroxyacylglutathione hydrolase-like"/>
    <property type="match status" value="1"/>
</dbReference>
<dbReference type="PANTHER" id="PTHR23131:SF4">
    <property type="entry name" value="METALLO-BETA-LACTAMASE SUPERFAMILY POTEIN"/>
    <property type="match status" value="1"/>
</dbReference>
<dbReference type="OrthoDB" id="9815874at2"/>
<dbReference type="RefSeq" id="WP_103683472.1">
    <property type="nucleotide sequence ID" value="NZ_PQGG01000012.1"/>
</dbReference>
<gene>
    <name evidence="2" type="ORF">C0068_05425</name>
</gene>
<reference evidence="2 3" key="1">
    <citation type="submission" date="2018-01" db="EMBL/GenBank/DDBJ databases">
        <authorList>
            <person name="Yu X.-D."/>
        </authorList>
    </citation>
    <scope>NUCLEOTIDE SEQUENCE [LARGE SCALE GENOMIC DNA]</scope>
    <source>
        <strain evidence="2 3">ZX-21</strain>
    </source>
</reference>
<dbReference type="PANTHER" id="PTHR23131">
    <property type="entry name" value="ENDORIBONUCLEASE LACTB2"/>
    <property type="match status" value="1"/>
</dbReference>
<comment type="caution">
    <text evidence="2">The sequence shown here is derived from an EMBL/GenBank/DDBJ whole genome shotgun (WGS) entry which is preliminary data.</text>
</comment>
<accession>A0A2S4HI86</accession>